<dbReference type="eggNOG" id="ENOG5033FHP">
    <property type="taxonomic scope" value="Bacteria"/>
</dbReference>
<evidence type="ECO:0000313" key="2">
    <source>
        <dbReference type="EMBL" id="BAM87740.1"/>
    </source>
</evidence>
<dbReference type="KEGG" id="aol:S58_17330"/>
<keyword evidence="3" id="KW-1185">Reference proteome</keyword>
<sequence length="86" mass="9918">MRTVFLLWHSRPLDDRLDENETDDKLVGVYSSAAEADAAKMRKLQFEGFRDYPDCFLVSEYEVDRDAWSEGFTTVGSLDRPRDPAP</sequence>
<organism evidence="2 3">
    <name type="scientific">Bradyrhizobium oligotrophicum S58</name>
    <dbReference type="NCBI Taxonomy" id="1245469"/>
    <lineage>
        <taxon>Bacteria</taxon>
        <taxon>Pseudomonadati</taxon>
        <taxon>Pseudomonadota</taxon>
        <taxon>Alphaproteobacteria</taxon>
        <taxon>Hyphomicrobiales</taxon>
        <taxon>Nitrobacteraceae</taxon>
        <taxon>Bradyrhizobium</taxon>
    </lineage>
</organism>
<evidence type="ECO:0000313" key="3">
    <source>
        <dbReference type="Proteomes" id="UP000011841"/>
    </source>
</evidence>
<protein>
    <recommendedName>
        <fullName evidence="1">DUF7336 domain-containing protein</fullName>
    </recommendedName>
</protein>
<dbReference type="RefSeq" id="WP_015664868.1">
    <property type="nucleotide sequence ID" value="NC_020453.1"/>
</dbReference>
<dbReference type="HOGENOM" id="CLU_183116_1_0_5"/>
<evidence type="ECO:0000259" key="1">
    <source>
        <dbReference type="Pfam" id="PF24024"/>
    </source>
</evidence>
<dbReference type="InterPro" id="IPR055760">
    <property type="entry name" value="DUF7336"/>
</dbReference>
<accession>M4ZNE0</accession>
<proteinExistence type="predicted"/>
<dbReference type="Pfam" id="PF24024">
    <property type="entry name" value="DUF7336"/>
    <property type="match status" value="1"/>
</dbReference>
<dbReference type="Proteomes" id="UP000011841">
    <property type="component" value="Chromosome"/>
</dbReference>
<dbReference type="OrthoDB" id="1453790at2"/>
<dbReference type="AlphaFoldDB" id="M4ZNE0"/>
<dbReference type="EMBL" id="AP012603">
    <property type="protein sequence ID" value="BAM87740.1"/>
    <property type="molecule type" value="Genomic_DNA"/>
</dbReference>
<feature type="domain" description="DUF7336" evidence="1">
    <location>
        <begin position="3"/>
        <end position="72"/>
    </location>
</feature>
<reference evidence="2 3" key="1">
    <citation type="journal article" date="2013" name="Appl. Environ. Microbiol.">
        <title>Genome analysis suggests that the soil oligotrophic bacterium Agromonas oligotrophica (Bradyrhizobium oligotrophicum) is a nitrogen-fixing symbiont of Aeschynomene indica.</title>
        <authorList>
            <person name="Okubo T."/>
            <person name="Fukushima S."/>
            <person name="Itakura M."/>
            <person name="Oshima K."/>
            <person name="Longtonglang A."/>
            <person name="Teaumroong N."/>
            <person name="Mitsui H."/>
            <person name="Hattori M."/>
            <person name="Hattori R."/>
            <person name="Hattori T."/>
            <person name="Minamisawa K."/>
        </authorList>
    </citation>
    <scope>NUCLEOTIDE SEQUENCE [LARGE SCALE GENOMIC DNA]</scope>
    <source>
        <strain evidence="2 3">S58</strain>
    </source>
</reference>
<gene>
    <name evidence="2" type="ORF">S58_17330</name>
</gene>
<dbReference type="PATRIC" id="fig|1245469.3.peg.1764"/>
<name>M4ZNE0_9BRAD</name>
<dbReference type="GeneID" id="301815660"/>